<dbReference type="PaxDb" id="3827-XP_004486213.1"/>
<dbReference type="eggNOG" id="ENOG502S1H3">
    <property type="taxonomic scope" value="Eukaryota"/>
</dbReference>
<keyword evidence="6 12" id="KW-0472">Membrane</keyword>
<name>A0A1S2XAD3_CICAR</name>
<dbReference type="GO" id="GO:0009055">
    <property type="term" value="F:electron transfer activity"/>
    <property type="evidence" value="ECO:0007669"/>
    <property type="project" value="InterPro"/>
</dbReference>
<keyword evidence="4" id="KW-0336">GPI-anchor</keyword>
<keyword evidence="7" id="KW-1015">Disulfide bond</keyword>
<organism evidence="15 16">
    <name type="scientific">Cicer arietinum</name>
    <name type="common">Chickpea</name>
    <name type="synonym">Garbanzo</name>
    <dbReference type="NCBI Taxonomy" id="3827"/>
    <lineage>
        <taxon>Eukaryota</taxon>
        <taxon>Viridiplantae</taxon>
        <taxon>Streptophyta</taxon>
        <taxon>Embryophyta</taxon>
        <taxon>Tracheophyta</taxon>
        <taxon>Spermatophyta</taxon>
        <taxon>Magnoliopsida</taxon>
        <taxon>eudicotyledons</taxon>
        <taxon>Gunneridae</taxon>
        <taxon>Pentapetalae</taxon>
        <taxon>rosids</taxon>
        <taxon>fabids</taxon>
        <taxon>Fabales</taxon>
        <taxon>Fabaceae</taxon>
        <taxon>Papilionoideae</taxon>
        <taxon>50 kb inversion clade</taxon>
        <taxon>NPAAA clade</taxon>
        <taxon>Hologalegina</taxon>
        <taxon>IRL clade</taxon>
        <taxon>Cicereae</taxon>
        <taxon>Cicer</taxon>
    </lineage>
</organism>
<comment type="subcellular location">
    <subcellularLocation>
        <location evidence="1">Cell membrane</location>
        <topology evidence="1">Lipid-anchor</topology>
        <topology evidence="1">GPI-anchor</topology>
    </subcellularLocation>
</comment>
<comment type="function">
    <text evidence="11">May act as a carbohydrate transporter.</text>
</comment>
<dbReference type="SUPFAM" id="SSF49503">
    <property type="entry name" value="Cupredoxins"/>
    <property type="match status" value="1"/>
</dbReference>
<evidence type="ECO:0000256" key="11">
    <source>
        <dbReference type="ARBA" id="ARBA00037626"/>
    </source>
</evidence>
<evidence type="ECO:0000256" key="8">
    <source>
        <dbReference type="ARBA" id="ARBA00023180"/>
    </source>
</evidence>
<evidence type="ECO:0000256" key="9">
    <source>
        <dbReference type="ARBA" id="ARBA00023288"/>
    </source>
</evidence>
<comment type="similarity">
    <text evidence="10">Belongs to the early nodulin-like (ENODL) family.</text>
</comment>
<evidence type="ECO:0000256" key="5">
    <source>
        <dbReference type="ARBA" id="ARBA00022729"/>
    </source>
</evidence>
<reference evidence="15" key="1">
    <citation type="journal article" date="2013" name="Nat. Biotechnol.">
        <title>Draft genome sequence of chickpea (Cicer arietinum) provides a resource for trait improvement.</title>
        <authorList>
            <person name="Varshney R.K."/>
            <person name="Song C."/>
            <person name="Saxena R.K."/>
            <person name="Azam S."/>
            <person name="Yu S."/>
            <person name="Sharpe A.G."/>
            <person name="Cannon S."/>
            <person name="Baek J."/>
            <person name="Rosen B.D."/>
            <person name="Tar'an B."/>
            <person name="Millan T."/>
            <person name="Zhang X."/>
            <person name="Ramsay L.D."/>
            <person name="Iwata A."/>
            <person name="Wang Y."/>
            <person name="Nelson W."/>
            <person name="Farmer A.D."/>
            <person name="Gaur P.M."/>
            <person name="Soderlund C."/>
            <person name="Penmetsa R.V."/>
            <person name="Xu C."/>
            <person name="Bharti A.K."/>
            <person name="He W."/>
            <person name="Winter P."/>
            <person name="Zhao S."/>
            <person name="Hane J.K."/>
            <person name="Carrasquilla-Garcia N."/>
            <person name="Condie J.A."/>
            <person name="Upadhyaya H.D."/>
            <person name="Luo M.C."/>
            <person name="Thudi M."/>
            <person name="Gowda C.L."/>
            <person name="Singh N.P."/>
            <person name="Lichtenzveig J."/>
            <person name="Gali K.K."/>
            <person name="Rubio J."/>
            <person name="Nadarajan N."/>
            <person name="Dolezel J."/>
            <person name="Bansal K.C."/>
            <person name="Xu X."/>
            <person name="Edwards D."/>
            <person name="Zhang G."/>
            <person name="Kahl G."/>
            <person name="Gil J."/>
            <person name="Singh K.B."/>
            <person name="Datta S.K."/>
            <person name="Jackson S.A."/>
            <person name="Wang J."/>
            <person name="Cook D.R."/>
        </authorList>
    </citation>
    <scope>NUCLEOTIDE SEQUENCE [LARGE SCALE GENOMIC DNA]</scope>
    <source>
        <strain evidence="15">cv. CDC Frontier</strain>
    </source>
</reference>
<keyword evidence="9" id="KW-0449">Lipoprotein</keyword>
<sequence length="176" mass="19058">MKMGRMVNFGVIVVAIMSMVGMATAKGTVHHVVGGDRGWDPNSDIKSWSSGRVFRVGDQIWLAYSAAEGLVAELESREEYESCNVSNPIMMYTEGLHTIPLEREGIRYFVSSDSENCKNGLKLHVDVQPKASPSRASPIAQAVVADGPTTPSSSTRFGHNVILSLLLSCVIVVLAY</sequence>
<evidence type="ECO:0000256" key="3">
    <source>
        <dbReference type="ARBA" id="ARBA00022475"/>
    </source>
</evidence>
<evidence type="ECO:0000259" key="14">
    <source>
        <dbReference type="PROSITE" id="PS51485"/>
    </source>
</evidence>
<dbReference type="GeneID" id="101491911"/>
<dbReference type="KEGG" id="cam:101491911"/>
<keyword evidence="8" id="KW-0325">Glycoprotein</keyword>
<dbReference type="GO" id="GO:0009877">
    <property type="term" value="P:nodulation"/>
    <property type="evidence" value="ECO:0007669"/>
    <property type="project" value="UniProtKB-KW"/>
</dbReference>
<dbReference type="PANTHER" id="PTHR33021:SF31">
    <property type="entry name" value="OS02G0720100 PROTEIN"/>
    <property type="match status" value="1"/>
</dbReference>
<keyword evidence="15" id="KW-1185">Reference proteome</keyword>
<evidence type="ECO:0000256" key="4">
    <source>
        <dbReference type="ARBA" id="ARBA00022622"/>
    </source>
</evidence>
<feature type="domain" description="Phytocyanin" evidence="14">
    <location>
        <begin position="29"/>
        <end position="129"/>
    </location>
</feature>
<dbReference type="InterPro" id="IPR039391">
    <property type="entry name" value="Phytocyanin-like"/>
</dbReference>
<evidence type="ECO:0000256" key="1">
    <source>
        <dbReference type="ARBA" id="ARBA00004609"/>
    </source>
</evidence>
<evidence type="ECO:0000256" key="2">
    <source>
        <dbReference type="ARBA" id="ARBA00022458"/>
    </source>
</evidence>
<accession>A0A1S2XAD3</accession>
<dbReference type="STRING" id="3827.A0A1S2XAD3"/>
<evidence type="ECO:0000313" key="16">
    <source>
        <dbReference type="RefSeq" id="XP_004486213.1"/>
    </source>
</evidence>
<dbReference type="Pfam" id="PF02298">
    <property type="entry name" value="Cu_bind_like"/>
    <property type="match status" value="1"/>
</dbReference>
<dbReference type="CDD" id="cd04216">
    <property type="entry name" value="Phytocyanin"/>
    <property type="match status" value="1"/>
</dbReference>
<dbReference type="GO" id="GO:0098552">
    <property type="term" value="C:side of membrane"/>
    <property type="evidence" value="ECO:0007669"/>
    <property type="project" value="UniProtKB-KW"/>
</dbReference>
<dbReference type="GO" id="GO:0005886">
    <property type="term" value="C:plasma membrane"/>
    <property type="evidence" value="ECO:0007669"/>
    <property type="project" value="UniProtKB-SubCell"/>
</dbReference>
<keyword evidence="12" id="KW-0812">Transmembrane</keyword>
<feature type="chain" id="PRO_5010291559" evidence="13">
    <location>
        <begin position="26"/>
        <end position="176"/>
    </location>
</feature>
<evidence type="ECO:0000313" key="15">
    <source>
        <dbReference type="Proteomes" id="UP000087171"/>
    </source>
</evidence>
<dbReference type="AlphaFoldDB" id="A0A1S2XAD3"/>
<dbReference type="OrthoDB" id="1896188at2759"/>
<evidence type="ECO:0000256" key="13">
    <source>
        <dbReference type="SAM" id="SignalP"/>
    </source>
</evidence>
<dbReference type="Gene3D" id="2.60.40.420">
    <property type="entry name" value="Cupredoxins - blue copper proteins"/>
    <property type="match status" value="1"/>
</dbReference>
<dbReference type="FunFam" id="2.60.40.420:FF:000034">
    <property type="entry name" value="Cupredoxin superfamily protein"/>
    <property type="match status" value="1"/>
</dbReference>
<reference evidence="16" key="2">
    <citation type="submission" date="2025-08" db="UniProtKB">
        <authorList>
            <consortium name="RefSeq"/>
        </authorList>
    </citation>
    <scope>IDENTIFICATION</scope>
    <source>
        <tissue evidence="16">Etiolated seedlings</tissue>
    </source>
</reference>
<evidence type="ECO:0000256" key="6">
    <source>
        <dbReference type="ARBA" id="ARBA00023136"/>
    </source>
</evidence>
<evidence type="ECO:0000256" key="7">
    <source>
        <dbReference type="ARBA" id="ARBA00023157"/>
    </source>
</evidence>
<dbReference type="InterPro" id="IPR008972">
    <property type="entry name" value="Cupredoxin"/>
</dbReference>
<feature type="signal peptide" evidence="13">
    <location>
        <begin position="1"/>
        <end position="25"/>
    </location>
</feature>
<keyword evidence="2" id="KW-0536">Nodulation</keyword>
<dbReference type="Proteomes" id="UP000087171">
    <property type="component" value="Chromosome Ca1"/>
</dbReference>
<proteinExistence type="inferred from homology"/>
<dbReference type="RefSeq" id="XP_004486213.1">
    <property type="nucleotide sequence ID" value="XM_004486156.3"/>
</dbReference>
<evidence type="ECO:0000256" key="12">
    <source>
        <dbReference type="SAM" id="Phobius"/>
    </source>
</evidence>
<feature type="transmembrane region" description="Helical" evidence="12">
    <location>
        <begin position="157"/>
        <end position="175"/>
    </location>
</feature>
<gene>
    <name evidence="16" type="primary">LOC101491911</name>
</gene>
<protein>
    <submittedName>
        <fullName evidence="16">Mavicyanin-like</fullName>
    </submittedName>
</protein>
<keyword evidence="12" id="KW-1133">Transmembrane helix</keyword>
<dbReference type="PROSITE" id="PS51485">
    <property type="entry name" value="PHYTOCYANIN"/>
    <property type="match status" value="1"/>
</dbReference>
<dbReference type="InterPro" id="IPR003245">
    <property type="entry name" value="Phytocyanin_dom"/>
</dbReference>
<evidence type="ECO:0000256" key="10">
    <source>
        <dbReference type="ARBA" id="ARBA00035011"/>
    </source>
</evidence>
<dbReference type="PANTHER" id="PTHR33021">
    <property type="entry name" value="BLUE COPPER PROTEIN"/>
    <property type="match status" value="1"/>
</dbReference>
<keyword evidence="5 13" id="KW-0732">Signal</keyword>
<keyword evidence="3" id="KW-1003">Cell membrane</keyword>